<feature type="signal peptide" evidence="2">
    <location>
        <begin position="1"/>
        <end position="22"/>
    </location>
</feature>
<evidence type="ECO:0000256" key="1">
    <source>
        <dbReference type="PROSITE-ProRule" id="PRU00339"/>
    </source>
</evidence>
<dbReference type="Proteomes" id="UP001203342">
    <property type="component" value="Unassembled WGS sequence"/>
</dbReference>
<dbReference type="Pfam" id="PF13181">
    <property type="entry name" value="TPR_8"/>
    <property type="match status" value="1"/>
</dbReference>
<reference evidence="3 4" key="1">
    <citation type="submission" date="2022-05" db="EMBL/GenBank/DDBJ databases">
        <title>Flavobacterium sp., isolated from activated sludge.</title>
        <authorList>
            <person name="Ran Q."/>
        </authorList>
    </citation>
    <scope>NUCLEOTIDE SEQUENCE [LARGE SCALE GENOMIC DNA]</scope>
    <source>
        <strain evidence="3 4">HXWNR69</strain>
    </source>
</reference>
<name>A0ABT0TDP2_9FLAO</name>
<evidence type="ECO:0000313" key="4">
    <source>
        <dbReference type="Proteomes" id="UP001203342"/>
    </source>
</evidence>
<protein>
    <submittedName>
        <fullName evidence="3">Tetratricopeptide repeat protein</fullName>
    </submittedName>
</protein>
<dbReference type="PROSITE" id="PS50005">
    <property type="entry name" value="TPR"/>
    <property type="match status" value="1"/>
</dbReference>
<dbReference type="Gene3D" id="1.25.40.10">
    <property type="entry name" value="Tetratricopeptide repeat domain"/>
    <property type="match status" value="2"/>
</dbReference>
<keyword evidence="1" id="KW-0802">TPR repeat</keyword>
<sequence>MKFVFVLFSLFSFFGFSQNSNASKEVQEKQELIVKEHLNDCAKHYDFRILMSERQKCLDAGLAKDSTIAYLWQQKAMPLFKMRKYEAGMVFLDKAVKYDERRWLDYRAFIKCIFVKSYKDAIVDFEKCKTLFGNSYVMDHSYDFHIALSYLQLNEFEKAEKIFKKDTDDQKERLGEAHHLDLFYYGISLYEQNKFKESIEIFNRALMQYPNFSDVKFYKAIAMIREGQPRELADMLLEEAKKDLEKGYTINEDQVFYEMYPYQIRKLIN</sequence>
<proteinExistence type="predicted"/>
<dbReference type="InterPro" id="IPR019734">
    <property type="entry name" value="TPR_rpt"/>
</dbReference>
<dbReference type="RefSeq" id="WP_250579502.1">
    <property type="nucleotide sequence ID" value="NZ_JAMLJN010000001.1"/>
</dbReference>
<gene>
    <name evidence="3" type="ORF">NAT47_00870</name>
</gene>
<accession>A0ABT0TDP2</accession>
<evidence type="ECO:0000313" key="3">
    <source>
        <dbReference type="EMBL" id="MCL9768963.1"/>
    </source>
</evidence>
<dbReference type="InterPro" id="IPR011990">
    <property type="entry name" value="TPR-like_helical_dom_sf"/>
</dbReference>
<organism evidence="3 4">
    <name type="scientific">Flavobacterium fragile</name>
    <dbReference type="NCBI Taxonomy" id="2949085"/>
    <lineage>
        <taxon>Bacteria</taxon>
        <taxon>Pseudomonadati</taxon>
        <taxon>Bacteroidota</taxon>
        <taxon>Flavobacteriia</taxon>
        <taxon>Flavobacteriales</taxon>
        <taxon>Flavobacteriaceae</taxon>
        <taxon>Flavobacterium</taxon>
    </lineage>
</organism>
<comment type="caution">
    <text evidence="3">The sequence shown here is derived from an EMBL/GenBank/DDBJ whole genome shotgun (WGS) entry which is preliminary data.</text>
</comment>
<feature type="repeat" description="TPR" evidence="1">
    <location>
        <begin position="179"/>
        <end position="212"/>
    </location>
</feature>
<dbReference type="EMBL" id="JAMLJN010000001">
    <property type="protein sequence ID" value="MCL9768963.1"/>
    <property type="molecule type" value="Genomic_DNA"/>
</dbReference>
<keyword evidence="4" id="KW-1185">Reference proteome</keyword>
<feature type="chain" id="PRO_5046512386" evidence="2">
    <location>
        <begin position="23"/>
        <end position="269"/>
    </location>
</feature>
<keyword evidence="2" id="KW-0732">Signal</keyword>
<dbReference type="SUPFAM" id="SSF48452">
    <property type="entry name" value="TPR-like"/>
    <property type="match status" value="1"/>
</dbReference>
<evidence type="ECO:0000256" key="2">
    <source>
        <dbReference type="SAM" id="SignalP"/>
    </source>
</evidence>